<sequence>MRLLLAASSKLGLSVENALQFEKAQDTASTDFLTGLPNARWICVHLEQEIARSRRSGTPLAVLLSDLNGFKSVNDNFGHLVGNKLLQQISKNLKNACREYDQVGRLGGDEFVFVLPELTKQRAEELRPRLELAVEDAGQSICGVKVVTASIGCAFYPKDGSTAEELLSEADRRMYEAKETYYKLRCEAPRVPVG</sequence>
<organism evidence="2 3">
    <name type="scientific">Candidatus Acidiferrum panamense</name>
    <dbReference type="NCBI Taxonomy" id="2741543"/>
    <lineage>
        <taxon>Bacteria</taxon>
        <taxon>Pseudomonadati</taxon>
        <taxon>Acidobacteriota</taxon>
        <taxon>Terriglobia</taxon>
        <taxon>Candidatus Acidiferrales</taxon>
        <taxon>Candidatus Acidiferrum</taxon>
    </lineage>
</organism>
<reference evidence="2" key="1">
    <citation type="submission" date="2020-06" db="EMBL/GenBank/DDBJ databases">
        <title>Legume-microbial interactions unlock mineral nutrients during tropical forest succession.</title>
        <authorList>
            <person name="Epihov D.Z."/>
        </authorList>
    </citation>
    <scope>NUCLEOTIDE SEQUENCE [LARGE SCALE GENOMIC DNA]</scope>
    <source>
        <strain evidence="2">Pan2503</strain>
    </source>
</reference>
<name>A0A7V8SVS3_9BACT</name>
<dbReference type="Pfam" id="PF00990">
    <property type="entry name" value="GGDEF"/>
    <property type="match status" value="1"/>
</dbReference>
<evidence type="ECO:0000313" key="2">
    <source>
        <dbReference type="EMBL" id="MBA0084193.1"/>
    </source>
</evidence>
<dbReference type="EMBL" id="JACDQQ010000413">
    <property type="protein sequence ID" value="MBA0084193.1"/>
    <property type="molecule type" value="Genomic_DNA"/>
</dbReference>
<proteinExistence type="predicted"/>
<dbReference type="InterPro" id="IPR043128">
    <property type="entry name" value="Rev_trsase/Diguanyl_cyclase"/>
</dbReference>
<dbReference type="GO" id="GO:0003824">
    <property type="term" value="F:catalytic activity"/>
    <property type="evidence" value="ECO:0007669"/>
    <property type="project" value="UniProtKB-ARBA"/>
</dbReference>
<dbReference type="Proteomes" id="UP000567293">
    <property type="component" value="Unassembled WGS sequence"/>
</dbReference>
<dbReference type="FunFam" id="3.30.70.270:FF:000001">
    <property type="entry name" value="Diguanylate cyclase domain protein"/>
    <property type="match status" value="1"/>
</dbReference>
<evidence type="ECO:0000313" key="3">
    <source>
        <dbReference type="Proteomes" id="UP000567293"/>
    </source>
</evidence>
<dbReference type="AlphaFoldDB" id="A0A7V8SVS3"/>
<gene>
    <name evidence="2" type="ORF">HRJ53_04285</name>
</gene>
<protein>
    <submittedName>
        <fullName evidence="2">GGDEF domain-containing protein</fullName>
    </submittedName>
</protein>
<dbReference type="PANTHER" id="PTHR46663">
    <property type="entry name" value="DIGUANYLATE CYCLASE DGCT-RELATED"/>
    <property type="match status" value="1"/>
</dbReference>
<dbReference type="SMART" id="SM00267">
    <property type="entry name" value="GGDEF"/>
    <property type="match status" value="1"/>
</dbReference>
<feature type="domain" description="GGDEF" evidence="1">
    <location>
        <begin position="58"/>
        <end position="194"/>
    </location>
</feature>
<dbReference type="NCBIfam" id="TIGR00254">
    <property type="entry name" value="GGDEF"/>
    <property type="match status" value="1"/>
</dbReference>
<dbReference type="Gene3D" id="3.30.70.270">
    <property type="match status" value="1"/>
</dbReference>
<dbReference type="InterPro" id="IPR052163">
    <property type="entry name" value="DGC-Regulatory_Protein"/>
</dbReference>
<accession>A0A7V8SVS3</accession>
<keyword evidence="3" id="KW-1185">Reference proteome</keyword>
<dbReference type="PROSITE" id="PS50887">
    <property type="entry name" value="GGDEF"/>
    <property type="match status" value="1"/>
</dbReference>
<comment type="caution">
    <text evidence="2">The sequence shown here is derived from an EMBL/GenBank/DDBJ whole genome shotgun (WGS) entry which is preliminary data.</text>
</comment>
<dbReference type="PANTHER" id="PTHR46663:SF4">
    <property type="entry name" value="DIGUANYLATE CYCLASE DGCT-RELATED"/>
    <property type="match status" value="1"/>
</dbReference>
<evidence type="ECO:0000259" key="1">
    <source>
        <dbReference type="PROSITE" id="PS50887"/>
    </source>
</evidence>
<dbReference type="InterPro" id="IPR029787">
    <property type="entry name" value="Nucleotide_cyclase"/>
</dbReference>
<dbReference type="SUPFAM" id="SSF55073">
    <property type="entry name" value="Nucleotide cyclase"/>
    <property type="match status" value="1"/>
</dbReference>
<dbReference type="CDD" id="cd01949">
    <property type="entry name" value="GGDEF"/>
    <property type="match status" value="1"/>
</dbReference>
<dbReference type="InterPro" id="IPR000160">
    <property type="entry name" value="GGDEF_dom"/>
</dbReference>